<keyword evidence="5 7" id="KW-0802">TPR repeat</keyword>
<dbReference type="GO" id="GO:0005654">
    <property type="term" value="C:nucleoplasm"/>
    <property type="evidence" value="ECO:0007669"/>
    <property type="project" value="TreeGrafter"/>
</dbReference>
<evidence type="ECO:0000256" key="9">
    <source>
        <dbReference type="SAM" id="MobiDB-lite"/>
    </source>
</evidence>
<dbReference type="PANTHER" id="PTHR15081:SF1">
    <property type="entry name" value="NUCLEAR AUTOANTIGENIC SPERM PROTEIN"/>
    <property type="match status" value="1"/>
</dbReference>
<keyword evidence="11" id="KW-1185">Reference proteome</keyword>
<feature type="region of interest" description="Disordered" evidence="9">
    <location>
        <begin position="197"/>
        <end position="304"/>
    </location>
</feature>
<evidence type="ECO:0000256" key="3">
    <source>
        <dbReference type="ARBA" id="ARBA00021576"/>
    </source>
</evidence>
<dbReference type="GO" id="GO:0034080">
    <property type="term" value="P:CENP-A containing chromatin assembly"/>
    <property type="evidence" value="ECO:0007669"/>
    <property type="project" value="TreeGrafter"/>
</dbReference>
<name>A0A8I5TZZ7_PONAB</name>
<dbReference type="Ensembl" id="ENSPPYT00000049506.1">
    <property type="protein sequence ID" value="ENSPPYP00000035745.1"/>
    <property type="gene ID" value="ENSPPYG00000036142.1"/>
</dbReference>
<reference evidence="10 11" key="1">
    <citation type="submission" date="2008-02" db="EMBL/GenBank/DDBJ databases">
        <title>A 6x draft sequence assembly of the Pongo pygmaeus abelii genome.</title>
        <authorList>
            <person name="Wilson R.K."/>
            <person name="Mardis E."/>
        </authorList>
    </citation>
    <scope>NUCLEOTIDE SEQUENCE [LARGE SCALE GENOMIC DNA]</scope>
</reference>
<evidence type="ECO:0000256" key="5">
    <source>
        <dbReference type="ARBA" id="ARBA00022803"/>
    </source>
</evidence>
<feature type="compositionally biased region" description="Acidic residues" evidence="9">
    <location>
        <begin position="14"/>
        <end position="29"/>
    </location>
</feature>
<sequence length="304" mass="33573">MENGVLGNTLEGVYVEEEEGEKTEDESLDDKENDKTEEMPNDSVLENKSLQENEEEEIGNLEQETKAQLYVAQAHLKLGEVSVESENYVQAEQYLEAHDRLLAETHYQLGLAYGYNSQYDEAVAQFSKSIEVIEKRMAVLIEQVKEAEESSAEYKKEIEELKELLPEIREKTEDAKESQRTGNVAELALKATLVESSTSGFTPSGGGSSVSMIASRKPTDGASSSNCVTDISHLVRKKRKPEEQGPRKDDAKKAKQEREVNGGSGDAAPSGNEVSENMEEEAQNRAESWAAVEGTVEAEKTVCI</sequence>
<keyword evidence="4" id="KW-0677">Repeat</keyword>
<reference evidence="10" key="3">
    <citation type="submission" date="2025-09" db="UniProtKB">
        <authorList>
            <consortium name="Ensembl"/>
        </authorList>
    </citation>
    <scope>IDENTIFICATION</scope>
</reference>
<dbReference type="PANTHER" id="PTHR15081">
    <property type="entry name" value="NUCLEAR AUTOANTIGENIC SPERM PROTEIN NASP -RELATED"/>
    <property type="match status" value="1"/>
</dbReference>
<dbReference type="OMA" id="IDDIDAC"/>
<evidence type="ECO:0000313" key="10">
    <source>
        <dbReference type="Ensembl" id="ENSPPYP00000035745.1"/>
    </source>
</evidence>
<proteinExistence type="inferred from homology"/>
<protein>
    <recommendedName>
        <fullName evidence="3">Nuclear autoantigenic sperm protein</fullName>
    </recommendedName>
</protein>
<feature type="compositionally biased region" description="Basic and acidic residues" evidence="9">
    <location>
        <begin position="240"/>
        <end position="260"/>
    </location>
</feature>
<evidence type="ECO:0000256" key="6">
    <source>
        <dbReference type="ARBA" id="ARBA00023242"/>
    </source>
</evidence>
<reference evidence="10" key="2">
    <citation type="submission" date="2025-08" db="UniProtKB">
        <authorList>
            <consortium name="Ensembl"/>
        </authorList>
    </citation>
    <scope>IDENTIFICATION</scope>
</reference>
<dbReference type="GeneTree" id="ENSGT00390000016650"/>
<feature type="repeat" description="TPR" evidence="7">
    <location>
        <begin position="103"/>
        <end position="136"/>
    </location>
</feature>
<evidence type="ECO:0000313" key="11">
    <source>
        <dbReference type="Proteomes" id="UP000001595"/>
    </source>
</evidence>
<evidence type="ECO:0000256" key="2">
    <source>
        <dbReference type="ARBA" id="ARBA00008402"/>
    </source>
</evidence>
<dbReference type="InterPro" id="IPR019734">
    <property type="entry name" value="TPR_rpt"/>
</dbReference>
<keyword evidence="8" id="KW-0175">Coiled coil</keyword>
<dbReference type="PROSITE" id="PS50005">
    <property type="entry name" value="TPR"/>
    <property type="match status" value="1"/>
</dbReference>
<dbReference type="SMART" id="SM00028">
    <property type="entry name" value="TPR"/>
    <property type="match status" value="1"/>
</dbReference>
<evidence type="ECO:0000256" key="4">
    <source>
        <dbReference type="ARBA" id="ARBA00022737"/>
    </source>
</evidence>
<organism evidence="10 11">
    <name type="scientific">Pongo abelii</name>
    <name type="common">Sumatran orangutan</name>
    <name type="synonym">Pongo pygmaeus abelii</name>
    <dbReference type="NCBI Taxonomy" id="9601"/>
    <lineage>
        <taxon>Eukaryota</taxon>
        <taxon>Metazoa</taxon>
        <taxon>Chordata</taxon>
        <taxon>Craniata</taxon>
        <taxon>Vertebrata</taxon>
        <taxon>Euteleostomi</taxon>
        <taxon>Mammalia</taxon>
        <taxon>Eutheria</taxon>
        <taxon>Euarchontoglires</taxon>
        <taxon>Primates</taxon>
        <taxon>Haplorrhini</taxon>
        <taxon>Catarrhini</taxon>
        <taxon>Hominidae</taxon>
        <taxon>Pongo</taxon>
    </lineage>
</organism>
<dbReference type="AlphaFoldDB" id="A0A8I5TZZ7"/>
<dbReference type="Gene3D" id="1.25.40.10">
    <property type="entry name" value="Tetratricopeptide repeat domain"/>
    <property type="match status" value="1"/>
</dbReference>
<dbReference type="InterPro" id="IPR011990">
    <property type="entry name" value="TPR-like_helical_dom_sf"/>
</dbReference>
<dbReference type="InterPro" id="IPR051730">
    <property type="entry name" value="NASP-like"/>
</dbReference>
<dbReference type="SUPFAM" id="SSF48452">
    <property type="entry name" value="TPR-like"/>
    <property type="match status" value="1"/>
</dbReference>
<feature type="coiled-coil region" evidence="8">
    <location>
        <begin position="130"/>
        <end position="178"/>
    </location>
</feature>
<keyword evidence="6" id="KW-0539">Nucleus</keyword>
<comment type="subcellular location">
    <subcellularLocation>
        <location evidence="1">Nucleus</location>
    </subcellularLocation>
</comment>
<evidence type="ECO:0000256" key="8">
    <source>
        <dbReference type="SAM" id="Coils"/>
    </source>
</evidence>
<evidence type="ECO:0000256" key="7">
    <source>
        <dbReference type="PROSITE-ProRule" id="PRU00339"/>
    </source>
</evidence>
<evidence type="ECO:0000256" key="1">
    <source>
        <dbReference type="ARBA" id="ARBA00004123"/>
    </source>
</evidence>
<dbReference type="Proteomes" id="UP000001595">
    <property type="component" value="Chromosome 8"/>
</dbReference>
<comment type="similarity">
    <text evidence="2">Belongs to the NASP family.</text>
</comment>
<dbReference type="GO" id="GO:0006335">
    <property type="term" value="P:DNA replication-dependent chromatin assembly"/>
    <property type="evidence" value="ECO:0007669"/>
    <property type="project" value="TreeGrafter"/>
</dbReference>
<dbReference type="GO" id="GO:0042393">
    <property type="term" value="F:histone binding"/>
    <property type="evidence" value="ECO:0007669"/>
    <property type="project" value="TreeGrafter"/>
</dbReference>
<feature type="region of interest" description="Disordered" evidence="9">
    <location>
        <begin position="1"/>
        <end position="59"/>
    </location>
</feature>
<accession>A0A8I5TZZ7</accession>